<dbReference type="Pfam" id="PF13392">
    <property type="entry name" value="HNH_3"/>
    <property type="match status" value="1"/>
</dbReference>
<accession>A0A291LGG6</accession>
<name>A0A291LGG6_9CAUD</name>
<keyword evidence="2" id="KW-0378">Hydrolase</keyword>
<keyword evidence="2" id="KW-0255">Endonuclease</keyword>
<feature type="domain" description="HNH nuclease" evidence="1">
    <location>
        <begin position="56"/>
        <end position="100"/>
    </location>
</feature>
<dbReference type="GO" id="GO:0004519">
    <property type="term" value="F:endonuclease activity"/>
    <property type="evidence" value="ECO:0007669"/>
    <property type="project" value="UniProtKB-KW"/>
</dbReference>
<dbReference type="SUPFAM" id="SSF54060">
    <property type="entry name" value="His-Me finger endonucleases"/>
    <property type="match status" value="1"/>
</dbReference>
<dbReference type="InterPro" id="IPR044925">
    <property type="entry name" value="His-Me_finger_sf"/>
</dbReference>
<evidence type="ECO:0000259" key="1">
    <source>
        <dbReference type="Pfam" id="PF13392"/>
    </source>
</evidence>
<reference evidence="2" key="1">
    <citation type="submission" date="2017-08" db="EMBL/GenBank/DDBJ databases">
        <authorList>
            <person name="de Groot N.N."/>
        </authorList>
    </citation>
    <scope>NUCLEOTIDE SEQUENCE</scope>
</reference>
<dbReference type="EMBL" id="MF774688">
    <property type="protein sequence ID" value="ATI18502.1"/>
    <property type="molecule type" value="Genomic_DNA"/>
</dbReference>
<sequence>MKLTQSRLKELISYDPETGEFTWLPRKNLAKHLWNAKAGTYDKLGYLRIKVEGVQYLAHRLAFLYMTGEIPEGKIDHKDTNPSNCAWDNLREATSSQNSMNSCARVDNQLGMKNIRVKGNSFQVRIGKDGKSYTKTLKTIEEAIEWRDTKLLELHGDFANNGEAK</sequence>
<keyword evidence="2" id="KW-0540">Nuclease</keyword>
<dbReference type="Gene3D" id="3.90.75.20">
    <property type="match status" value="1"/>
</dbReference>
<evidence type="ECO:0000313" key="2">
    <source>
        <dbReference type="EMBL" id="ATI18502.1"/>
    </source>
</evidence>
<organism evidence="2">
    <name type="scientific">Salmonella phage SP1a</name>
    <dbReference type="NCBI Taxonomy" id="2109652"/>
    <lineage>
        <taxon>Viruses</taxon>
        <taxon>Duplodnaviria</taxon>
        <taxon>Heunggongvirae</taxon>
        <taxon>Uroviricota</taxon>
        <taxon>Caudoviricetes</taxon>
        <taxon>Demerecviridae</taxon>
        <taxon>Markadamsvirinae</taxon>
        <taxon>Tequintavirus</taxon>
    </lineage>
</organism>
<proteinExistence type="predicted"/>
<dbReference type="InterPro" id="IPR003615">
    <property type="entry name" value="HNH_nuc"/>
</dbReference>
<protein>
    <submittedName>
        <fullName evidence="2">H-N-H-endonuclease</fullName>
    </submittedName>
</protein>